<dbReference type="PANTHER" id="PTHR45023:SF4">
    <property type="entry name" value="GLYCINE-RICH PROTEIN-RELATED"/>
    <property type="match status" value="1"/>
</dbReference>
<dbReference type="Proteomes" id="UP001497516">
    <property type="component" value="Chromosome 2"/>
</dbReference>
<organism evidence="4 5">
    <name type="scientific">Linum trigynum</name>
    <dbReference type="NCBI Taxonomy" id="586398"/>
    <lineage>
        <taxon>Eukaryota</taxon>
        <taxon>Viridiplantae</taxon>
        <taxon>Streptophyta</taxon>
        <taxon>Embryophyta</taxon>
        <taxon>Tracheophyta</taxon>
        <taxon>Spermatophyta</taxon>
        <taxon>Magnoliopsida</taxon>
        <taxon>eudicotyledons</taxon>
        <taxon>Gunneridae</taxon>
        <taxon>Pentapetalae</taxon>
        <taxon>rosids</taxon>
        <taxon>fabids</taxon>
        <taxon>Malpighiales</taxon>
        <taxon>Linaceae</taxon>
        <taxon>Linum</taxon>
    </lineage>
</organism>
<feature type="coiled-coil region" evidence="1">
    <location>
        <begin position="212"/>
        <end position="277"/>
    </location>
</feature>
<sequence>MSSKRGPNWKAYEDVNLCKSWISISEDGAVGINQKSTRLWERVEREFRRSDPTTIRTTDSMESRLRLISNKCKVWKGALQRAERSQTSGTNQVDVEFVARQIYKEENGDKAFEHVHCWVILRNCPKWYCDPQLVVGPIPPMGQGSQSSPIGIGSQSSPVEGLDDIPDEGATPFVLSRPEGRDKQKAAKKKGKVVAESSDMYTTQLLEFGNDMRERQKLRMEYENRKINLQERRLEREAEEWAYKWQVREQEAEQWALERKEREAAILQLNMNILEKDLSKMTPRKKKFWRSKQNDIYGYDQDDPNSNPGDGGDGDASSGGDGDESGGDYFPVMDYD</sequence>
<evidence type="ECO:0000313" key="4">
    <source>
        <dbReference type="EMBL" id="CAL1372044.1"/>
    </source>
</evidence>
<evidence type="ECO:0000313" key="5">
    <source>
        <dbReference type="Proteomes" id="UP001497516"/>
    </source>
</evidence>
<feature type="region of interest" description="Disordered" evidence="2">
    <location>
        <begin position="171"/>
        <end position="191"/>
    </location>
</feature>
<accession>A0AAV2DDS3</accession>
<proteinExistence type="predicted"/>
<dbReference type="Pfam" id="PF14303">
    <property type="entry name" value="NAM-associated"/>
    <property type="match status" value="1"/>
</dbReference>
<dbReference type="InterPro" id="IPR029466">
    <property type="entry name" value="NAM-associated_C"/>
</dbReference>
<evidence type="ECO:0000256" key="1">
    <source>
        <dbReference type="SAM" id="Coils"/>
    </source>
</evidence>
<name>A0AAV2DDS3_9ROSI</name>
<protein>
    <recommendedName>
        <fullName evidence="3">No apical meristem-associated C-terminal domain-containing protein</fullName>
    </recommendedName>
</protein>
<keyword evidence="5" id="KW-1185">Reference proteome</keyword>
<dbReference type="EMBL" id="OZ034815">
    <property type="protein sequence ID" value="CAL1372044.1"/>
    <property type="molecule type" value="Genomic_DNA"/>
</dbReference>
<reference evidence="4 5" key="1">
    <citation type="submission" date="2024-04" db="EMBL/GenBank/DDBJ databases">
        <authorList>
            <person name="Fracassetti M."/>
        </authorList>
    </citation>
    <scope>NUCLEOTIDE SEQUENCE [LARGE SCALE GENOMIC DNA]</scope>
</reference>
<dbReference type="PANTHER" id="PTHR45023">
    <property type="match status" value="1"/>
</dbReference>
<dbReference type="AlphaFoldDB" id="A0AAV2DDS3"/>
<feature type="region of interest" description="Disordered" evidence="2">
    <location>
        <begin position="292"/>
        <end position="336"/>
    </location>
</feature>
<gene>
    <name evidence="4" type="ORF">LTRI10_LOCUS14073</name>
</gene>
<feature type="domain" description="No apical meristem-associated C-terminal" evidence="3">
    <location>
        <begin position="110"/>
        <end position="296"/>
    </location>
</feature>
<evidence type="ECO:0000256" key="2">
    <source>
        <dbReference type="SAM" id="MobiDB-lite"/>
    </source>
</evidence>
<keyword evidence="1" id="KW-0175">Coiled coil</keyword>
<evidence type="ECO:0000259" key="3">
    <source>
        <dbReference type="Pfam" id="PF14303"/>
    </source>
</evidence>